<gene>
    <name evidence="2" type="ORF">Fmac_016496</name>
</gene>
<organism evidence="2 3">
    <name type="scientific">Flemingia macrophylla</name>
    <dbReference type="NCBI Taxonomy" id="520843"/>
    <lineage>
        <taxon>Eukaryota</taxon>
        <taxon>Viridiplantae</taxon>
        <taxon>Streptophyta</taxon>
        <taxon>Embryophyta</taxon>
        <taxon>Tracheophyta</taxon>
        <taxon>Spermatophyta</taxon>
        <taxon>Magnoliopsida</taxon>
        <taxon>eudicotyledons</taxon>
        <taxon>Gunneridae</taxon>
        <taxon>Pentapetalae</taxon>
        <taxon>rosids</taxon>
        <taxon>fabids</taxon>
        <taxon>Fabales</taxon>
        <taxon>Fabaceae</taxon>
        <taxon>Papilionoideae</taxon>
        <taxon>50 kb inversion clade</taxon>
        <taxon>NPAAA clade</taxon>
        <taxon>indigoferoid/millettioid clade</taxon>
        <taxon>Phaseoleae</taxon>
        <taxon>Flemingia</taxon>
    </lineage>
</organism>
<dbReference type="AlphaFoldDB" id="A0ABD1MID7"/>
<reference evidence="2 3" key="1">
    <citation type="submission" date="2024-08" db="EMBL/GenBank/DDBJ databases">
        <title>Insights into the chromosomal genome structure of Flemingia macrophylla.</title>
        <authorList>
            <person name="Ding Y."/>
            <person name="Zhao Y."/>
            <person name="Bi W."/>
            <person name="Wu M."/>
            <person name="Zhao G."/>
            <person name="Gong Y."/>
            <person name="Li W."/>
            <person name="Zhang P."/>
        </authorList>
    </citation>
    <scope>NUCLEOTIDE SEQUENCE [LARGE SCALE GENOMIC DNA]</scope>
    <source>
        <strain evidence="2">DYQJB</strain>
        <tissue evidence="2">Leaf</tissue>
    </source>
</reference>
<evidence type="ECO:0000313" key="3">
    <source>
        <dbReference type="Proteomes" id="UP001603857"/>
    </source>
</evidence>
<protein>
    <submittedName>
        <fullName evidence="2">Uncharacterized protein</fullName>
    </submittedName>
</protein>
<feature type="compositionally biased region" description="Gly residues" evidence="1">
    <location>
        <begin position="114"/>
        <end position="126"/>
    </location>
</feature>
<comment type="caution">
    <text evidence="2">The sequence shown here is derived from an EMBL/GenBank/DDBJ whole genome shotgun (WGS) entry which is preliminary data.</text>
</comment>
<accession>A0ABD1MID7</accession>
<name>A0ABD1MID7_9FABA</name>
<feature type="region of interest" description="Disordered" evidence="1">
    <location>
        <begin position="112"/>
        <end position="142"/>
    </location>
</feature>
<dbReference type="Proteomes" id="UP001603857">
    <property type="component" value="Unassembled WGS sequence"/>
</dbReference>
<keyword evidence="3" id="KW-1185">Reference proteome</keyword>
<evidence type="ECO:0000256" key="1">
    <source>
        <dbReference type="SAM" id="MobiDB-lite"/>
    </source>
</evidence>
<evidence type="ECO:0000313" key="2">
    <source>
        <dbReference type="EMBL" id="KAL2335283.1"/>
    </source>
</evidence>
<proteinExistence type="predicted"/>
<dbReference type="PANTHER" id="PTHR35483">
    <property type="entry name" value="NUCLEUSENVELOPE PROTEIN"/>
    <property type="match status" value="1"/>
</dbReference>
<sequence>MNINQVAAKKPRIYAISVSQTQLCPSIHFKPCILLMDYDPLSVISKKNLGTKPSCVLQCQPILKSRQSPHVCVAGGRGSMNNNEDSQMKSLEKGVEQLNGQSIEDILRQQMQKGGTGCKPPGGRGDGNSPSGSEDGGSGGMNETLQYVEKHLSKKYQITICMPGGISPAEEYIEPNNYAP</sequence>
<dbReference type="EMBL" id="JBGMDY010000005">
    <property type="protein sequence ID" value="KAL2335283.1"/>
    <property type="molecule type" value="Genomic_DNA"/>
</dbReference>
<dbReference type="PANTHER" id="PTHR35483:SF1">
    <property type="entry name" value="GLYCINE-RICH PROTEIN-RELATED"/>
    <property type="match status" value="1"/>
</dbReference>